<reference evidence="3 4" key="1">
    <citation type="journal article" date="2018" name="BMC Genomics">
        <title>Genomic evidence for intraspecific hybridization in a clonal and extremely halotolerant yeast.</title>
        <authorList>
            <person name="Gostincar C."/>
            <person name="Stajich J.E."/>
            <person name="Zupancic J."/>
            <person name="Zalar P."/>
            <person name="Gunde-Cimerman N."/>
        </authorList>
    </citation>
    <scope>NUCLEOTIDE SEQUENCE [LARGE SCALE GENOMIC DNA]</scope>
    <source>
        <strain evidence="3 4">EXF-10513</strain>
    </source>
</reference>
<evidence type="ECO:0000259" key="2">
    <source>
        <dbReference type="Pfam" id="PF10382"/>
    </source>
</evidence>
<proteinExistence type="predicted"/>
<dbReference type="PANTHER" id="PTHR28535">
    <property type="entry name" value="ZINC FINGER GRF-TYPE CONTAINING 1"/>
    <property type="match status" value="1"/>
</dbReference>
<dbReference type="AlphaFoldDB" id="A0A3M7H5C2"/>
<dbReference type="Proteomes" id="UP000269539">
    <property type="component" value="Unassembled WGS sequence"/>
</dbReference>
<dbReference type="InterPro" id="IPR018838">
    <property type="entry name" value="ZGRF1-like_N"/>
</dbReference>
<evidence type="ECO:0000313" key="3">
    <source>
        <dbReference type="EMBL" id="RMZ08601.1"/>
    </source>
</evidence>
<protein>
    <recommendedName>
        <fullName evidence="2">5'-3' DNA helicase ZGRF1-like N-terminal domain-containing protein</fullName>
    </recommendedName>
</protein>
<evidence type="ECO:0000313" key="4">
    <source>
        <dbReference type="Proteomes" id="UP000269539"/>
    </source>
</evidence>
<comment type="caution">
    <text evidence="3">The sequence shown here is derived from an EMBL/GenBank/DDBJ whole genome shotgun (WGS) entry which is preliminary data.</text>
</comment>
<feature type="region of interest" description="Disordered" evidence="1">
    <location>
        <begin position="242"/>
        <end position="272"/>
    </location>
</feature>
<feature type="non-terminal residue" evidence="3">
    <location>
        <position position="272"/>
    </location>
</feature>
<dbReference type="PANTHER" id="PTHR28535:SF1">
    <property type="entry name" value="PROTEIN ZGRF1"/>
    <property type="match status" value="1"/>
</dbReference>
<feature type="region of interest" description="Disordered" evidence="1">
    <location>
        <begin position="156"/>
        <end position="225"/>
    </location>
</feature>
<sequence length="272" mass="30069">MAAIYRNTPSLSIPQSQNTALVLEFNCLYTRDVRRKSKRWQDGFLRYHTFNKRAMLYDIPRNLIGDTHWTAGELQDGDELTLDKDGVIVQVAEAVGKTETDLTDLRKSKKKPAVEHASLPPALAPAPQTPVGVRGFGSTAARAGPTQLKHRSLNALLGTPKGPIGKATLPAKSPFELRHKDVNDVENEQWEAGRPPKRQRIEKPKSTPAPLGKETPLWAKTNDARQKIKQSVQAQDVIDLREDEPDPFLPGFSSNALVPPSSPVREIAAPKK</sequence>
<name>A0A3M7H5C2_HORWE</name>
<evidence type="ECO:0000256" key="1">
    <source>
        <dbReference type="SAM" id="MobiDB-lite"/>
    </source>
</evidence>
<accession>A0A3M7H5C2</accession>
<dbReference type="Pfam" id="PF10382">
    <property type="entry name" value="ZGRF1-like_N"/>
    <property type="match status" value="1"/>
</dbReference>
<dbReference type="InterPro" id="IPR052800">
    <property type="entry name" value="DNA_Repair_Helicase_ZGRF1"/>
</dbReference>
<feature type="region of interest" description="Disordered" evidence="1">
    <location>
        <begin position="106"/>
        <end position="130"/>
    </location>
</feature>
<feature type="domain" description="5'-3' DNA helicase ZGRF1-like N-terminal" evidence="2">
    <location>
        <begin position="22"/>
        <end position="102"/>
    </location>
</feature>
<dbReference type="EMBL" id="QWIO01000110">
    <property type="protein sequence ID" value="RMZ08601.1"/>
    <property type="molecule type" value="Genomic_DNA"/>
</dbReference>
<gene>
    <name evidence="3" type="ORF">D0864_01702</name>
</gene>
<organism evidence="3 4">
    <name type="scientific">Hortaea werneckii</name>
    <name type="common">Black yeast</name>
    <name type="synonym">Cladosporium werneckii</name>
    <dbReference type="NCBI Taxonomy" id="91943"/>
    <lineage>
        <taxon>Eukaryota</taxon>
        <taxon>Fungi</taxon>
        <taxon>Dikarya</taxon>
        <taxon>Ascomycota</taxon>
        <taxon>Pezizomycotina</taxon>
        <taxon>Dothideomycetes</taxon>
        <taxon>Dothideomycetidae</taxon>
        <taxon>Mycosphaerellales</taxon>
        <taxon>Teratosphaeriaceae</taxon>
        <taxon>Hortaea</taxon>
    </lineage>
</organism>
<dbReference type="GO" id="GO:0005634">
    <property type="term" value="C:nucleus"/>
    <property type="evidence" value="ECO:0007669"/>
    <property type="project" value="TreeGrafter"/>
</dbReference>
<dbReference type="GO" id="GO:0035861">
    <property type="term" value="C:site of double-strand break"/>
    <property type="evidence" value="ECO:0007669"/>
    <property type="project" value="TreeGrafter"/>
</dbReference>
<dbReference type="GO" id="GO:0006302">
    <property type="term" value="P:double-strand break repair"/>
    <property type="evidence" value="ECO:0007669"/>
    <property type="project" value="TreeGrafter"/>
</dbReference>
<dbReference type="VEuPathDB" id="FungiDB:BTJ68_08220"/>